<dbReference type="InterPro" id="IPR001451">
    <property type="entry name" value="Hexapep"/>
</dbReference>
<dbReference type="GO" id="GO:0047200">
    <property type="term" value="F:tetrahydrodipicolinate N-acetyltransferase activity"/>
    <property type="evidence" value="ECO:0007669"/>
    <property type="project" value="UniProtKB-EC"/>
</dbReference>
<dbReference type="Gene3D" id="2.160.10.10">
    <property type="entry name" value="Hexapeptide repeat proteins"/>
    <property type="match status" value="1"/>
</dbReference>
<organism evidence="1 2">
    <name type="scientific">Rhodococcoides fascians</name>
    <name type="common">Rhodococcus fascians</name>
    <dbReference type="NCBI Taxonomy" id="1828"/>
    <lineage>
        <taxon>Bacteria</taxon>
        <taxon>Bacillati</taxon>
        <taxon>Actinomycetota</taxon>
        <taxon>Actinomycetes</taxon>
        <taxon>Mycobacteriales</taxon>
        <taxon>Nocardiaceae</taxon>
        <taxon>Rhodococcoides</taxon>
    </lineage>
</organism>
<dbReference type="Proteomes" id="UP000076038">
    <property type="component" value="Chromosome"/>
</dbReference>
<dbReference type="EC" id="2.3.1.89" evidence="1"/>
<keyword evidence="1" id="KW-0012">Acyltransferase</keyword>
<reference evidence="2" key="2">
    <citation type="submission" date="2016-04" db="EMBL/GenBank/DDBJ databases">
        <title>Complete Genome and Plasmid Sequences for Rhodococcus fascians D188 and Draft Sequences for Rhodococcus spp. Isolates PBTS 1 and PBTS 2.</title>
        <authorList>
            <person name="Stamer R."/>
            <person name="Vereecke D."/>
            <person name="Zhang Y."/>
            <person name="Schilkey F."/>
            <person name="Devitt N."/>
            <person name="Randall J."/>
        </authorList>
    </citation>
    <scope>NUCLEOTIDE SEQUENCE [LARGE SCALE GENOMIC DNA]</scope>
    <source>
        <strain evidence="2">PBTS2</strain>
    </source>
</reference>
<keyword evidence="2" id="KW-1185">Reference proteome</keyword>
<evidence type="ECO:0000313" key="2">
    <source>
        <dbReference type="Proteomes" id="UP000076038"/>
    </source>
</evidence>
<dbReference type="AlphaFoldDB" id="A0A143QK70"/>
<dbReference type="PANTHER" id="PTHR13061:SF29">
    <property type="entry name" value="GAMMA CARBONIC ANHYDRASE-LIKE 1, MITOCHONDRIAL-RELATED"/>
    <property type="match status" value="1"/>
</dbReference>
<proteinExistence type="predicted"/>
<dbReference type="KEGG" id="rhs:A3Q41_02243"/>
<dbReference type="CDD" id="cd04645">
    <property type="entry name" value="LbH_gamma_CA_like"/>
    <property type="match status" value="1"/>
</dbReference>
<protein>
    <submittedName>
        <fullName evidence="1">2,3,4,5-tetrahydropyridine-2,6-dicarboxylate N-acetyltransferase</fullName>
        <ecNumber evidence="1">2.3.1.89</ecNumber>
    </submittedName>
</protein>
<gene>
    <name evidence="1" type="primary">dapH</name>
    <name evidence="1" type="ORF">A3Q41_02243</name>
</gene>
<dbReference type="InterPro" id="IPR011004">
    <property type="entry name" value="Trimer_LpxA-like_sf"/>
</dbReference>
<dbReference type="PANTHER" id="PTHR13061">
    <property type="entry name" value="DYNACTIN SUBUNIT P25"/>
    <property type="match status" value="1"/>
</dbReference>
<dbReference type="OrthoDB" id="9803036at2"/>
<dbReference type="InterPro" id="IPR047324">
    <property type="entry name" value="LbH_gamma_CA-like"/>
</dbReference>
<reference evidence="1 2" key="1">
    <citation type="journal article" date="2016" name="Genome Announc.">
        <title>Complete Genome and Plasmid Sequences for Rhodococcus fascians D188 and Draft Sequences for Rhodococcus Isolates PBTS 1 and PBTS 2.</title>
        <authorList>
            <person name="Stamler R.A."/>
            <person name="Vereecke D."/>
            <person name="Zhang Y."/>
            <person name="Schilkey F."/>
            <person name="Devitt N."/>
            <person name="Randall J.J."/>
        </authorList>
    </citation>
    <scope>NUCLEOTIDE SEQUENCE [LARGE SCALE GENOMIC DNA]</scope>
    <source>
        <strain evidence="1 2">PBTS2</strain>
    </source>
</reference>
<evidence type="ECO:0000313" key="1">
    <source>
        <dbReference type="EMBL" id="AMY23545.1"/>
    </source>
</evidence>
<dbReference type="InterPro" id="IPR050484">
    <property type="entry name" value="Transf_Hexapept/Carb_Anhydrase"/>
</dbReference>
<dbReference type="EMBL" id="CP015220">
    <property type="protein sequence ID" value="AMY23545.1"/>
    <property type="molecule type" value="Genomic_DNA"/>
</dbReference>
<name>A0A143QK70_RHOFA</name>
<dbReference type="PATRIC" id="fig|1653479.3.peg.2272"/>
<dbReference type="Pfam" id="PF00132">
    <property type="entry name" value="Hexapep"/>
    <property type="match status" value="1"/>
</dbReference>
<accession>A0A143QK70</accession>
<sequence length="180" mass="18297">MTTPKTGVVVPLGSKRPVVAQSSWIAPNASVVGAVTLEENTSVWYGASLRADAEPITIGAGTNIQDNCVIHTDPGMPVLVGNSVSVGHGAILHGCTVEDGVLVGMGAVIMNGAVIGAGSLIAAGAVVTEHTVIPAGSLVAGVPGKIRRMLDAETVEANGTNAHHYVELAREHRAAIEDLR</sequence>
<dbReference type="SUPFAM" id="SSF51161">
    <property type="entry name" value="Trimeric LpxA-like enzymes"/>
    <property type="match status" value="1"/>
</dbReference>
<keyword evidence="1" id="KW-0808">Transferase</keyword>